<dbReference type="InterPro" id="IPR049331">
    <property type="entry name" value="Top1B_N_bact"/>
</dbReference>
<dbReference type="RefSeq" id="WP_073247278.1">
    <property type="nucleotide sequence ID" value="NZ_BJNP01000038.1"/>
</dbReference>
<name>A0A4Y4AYG7_9FLAO</name>
<keyword evidence="6 9" id="KW-0413">Isomerase</keyword>
<keyword evidence="4" id="KW-0799">Topoisomerase</keyword>
<protein>
    <recommendedName>
        <fullName evidence="3">DNA topoisomerase</fullName>
        <ecNumber evidence="3">5.6.2.1</ecNumber>
    </recommendedName>
</protein>
<comment type="similarity">
    <text evidence="2">Belongs to the type IB topoisomerase family.</text>
</comment>
<keyword evidence="10" id="KW-1185">Reference proteome</keyword>
<dbReference type="Gene3D" id="3.30.66.10">
    <property type="entry name" value="DNA topoisomerase I domain"/>
    <property type="match status" value="1"/>
</dbReference>
<dbReference type="InterPro" id="IPR035447">
    <property type="entry name" value="DNA_topo_I_N_sf"/>
</dbReference>
<dbReference type="Pfam" id="PF21338">
    <property type="entry name" value="Top1B_N_bact"/>
    <property type="match status" value="1"/>
</dbReference>
<organism evidence="9 10">
    <name type="scientific">Flavobacterium flevense</name>
    <dbReference type="NCBI Taxonomy" id="983"/>
    <lineage>
        <taxon>Bacteria</taxon>
        <taxon>Pseudomonadati</taxon>
        <taxon>Bacteroidota</taxon>
        <taxon>Flavobacteriia</taxon>
        <taxon>Flavobacteriales</taxon>
        <taxon>Flavobacteriaceae</taxon>
        <taxon>Flavobacterium</taxon>
    </lineage>
</organism>
<sequence length="363" mass="43047">MIAHTDPFQQLITGPENIISQYNLVYAHEEDFCIIRKKQGKSFCYLKNGISIKKKTDLQRIKDLVIPPMWENVKISHLQNSHLQAVGRDNKNRKQYLYHEDWKKIRNNTKFYKMYSFGKKLPLIRKKVDKDLEKKGWPKEKVVALIIRLMEETHIRIGNSYYEKTNRTYGLTTLRKRHINIYKDKMRIEFVGKKGKEHSVTVRNKKLIRLVNRCEELPGWELFKFIDENGERKTIKSNHINEYLQSICGKIFTAKDFRTWSASLSFFNTLLELDKAETEKEIKDNILKAYEMTASALGNTKNVCRKYYVHPIIVQAYQDKQLYKSFDRIKKSNSSNPYFSPSEKEILKLFKTYTPEFETGELS</sequence>
<dbReference type="AlphaFoldDB" id="A0A4Y4AYG7"/>
<evidence type="ECO:0000256" key="6">
    <source>
        <dbReference type="ARBA" id="ARBA00023235"/>
    </source>
</evidence>
<feature type="domain" description="DNA topoisomerase IB N-terminal" evidence="8">
    <location>
        <begin position="43"/>
        <end position="89"/>
    </location>
</feature>
<dbReference type="GO" id="GO:0003917">
    <property type="term" value="F:DNA topoisomerase type I (single strand cut, ATP-independent) activity"/>
    <property type="evidence" value="ECO:0007669"/>
    <property type="project" value="UniProtKB-EC"/>
</dbReference>
<dbReference type="Proteomes" id="UP000316775">
    <property type="component" value="Unassembled WGS sequence"/>
</dbReference>
<dbReference type="PROSITE" id="PS52038">
    <property type="entry name" value="TOPO_IB_2"/>
    <property type="match status" value="1"/>
</dbReference>
<feature type="domain" description="DNA topoisomerase I catalytic core eukaryotic-type" evidence="7">
    <location>
        <begin position="101"/>
        <end position="323"/>
    </location>
</feature>
<dbReference type="GO" id="GO:0003677">
    <property type="term" value="F:DNA binding"/>
    <property type="evidence" value="ECO:0007669"/>
    <property type="project" value="UniProtKB-KW"/>
</dbReference>
<reference evidence="9 10" key="1">
    <citation type="submission" date="2019-06" db="EMBL/GenBank/DDBJ databases">
        <title>Whole genome shotgun sequence of Flavobacterium flevense NBRC 14960.</title>
        <authorList>
            <person name="Hosoyama A."/>
            <person name="Uohara A."/>
            <person name="Ohji S."/>
            <person name="Ichikawa N."/>
        </authorList>
    </citation>
    <scope>NUCLEOTIDE SEQUENCE [LARGE SCALE GENOMIC DNA]</scope>
    <source>
        <strain evidence="9 10">NBRC 14960</strain>
    </source>
</reference>
<comment type="caution">
    <text evidence="9">The sequence shown here is derived from an EMBL/GenBank/DDBJ whole genome shotgun (WGS) entry which is preliminary data.</text>
</comment>
<evidence type="ECO:0000256" key="4">
    <source>
        <dbReference type="ARBA" id="ARBA00023029"/>
    </source>
</evidence>
<keyword evidence="5" id="KW-0238">DNA-binding</keyword>
<evidence type="ECO:0000259" key="8">
    <source>
        <dbReference type="Pfam" id="PF21338"/>
    </source>
</evidence>
<evidence type="ECO:0000259" key="7">
    <source>
        <dbReference type="Pfam" id="PF01028"/>
    </source>
</evidence>
<evidence type="ECO:0000256" key="5">
    <source>
        <dbReference type="ARBA" id="ARBA00023125"/>
    </source>
</evidence>
<dbReference type="GO" id="GO:0006265">
    <property type="term" value="P:DNA topological change"/>
    <property type="evidence" value="ECO:0007669"/>
    <property type="project" value="InterPro"/>
</dbReference>
<accession>A0A4Y4AYG7</accession>
<dbReference type="OrthoDB" id="9778962at2"/>
<dbReference type="InterPro" id="IPR014711">
    <property type="entry name" value="TopoI_cat_a-hlx-sub_euk"/>
</dbReference>
<evidence type="ECO:0000313" key="10">
    <source>
        <dbReference type="Proteomes" id="UP000316775"/>
    </source>
</evidence>
<dbReference type="Gene3D" id="3.90.15.10">
    <property type="entry name" value="Topoisomerase I, Chain A, domain 3"/>
    <property type="match status" value="1"/>
</dbReference>
<dbReference type="EC" id="5.6.2.1" evidence="3"/>
<gene>
    <name evidence="9" type="ORF">FFL01_28270</name>
</gene>
<evidence type="ECO:0000256" key="2">
    <source>
        <dbReference type="ARBA" id="ARBA00006645"/>
    </source>
</evidence>
<dbReference type="Gene3D" id="1.10.132.120">
    <property type="match status" value="1"/>
</dbReference>
<dbReference type="SUPFAM" id="SSF56349">
    <property type="entry name" value="DNA breaking-rejoining enzymes"/>
    <property type="match status" value="1"/>
</dbReference>
<dbReference type="Pfam" id="PF01028">
    <property type="entry name" value="Topoisom_I"/>
    <property type="match status" value="1"/>
</dbReference>
<dbReference type="InterPro" id="IPR013500">
    <property type="entry name" value="TopoI_cat_euk"/>
</dbReference>
<evidence type="ECO:0000313" key="9">
    <source>
        <dbReference type="EMBL" id="GEC73288.1"/>
    </source>
</evidence>
<dbReference type="EMBL" id="BJNP01000038">
    <property type="protein sequence ID" value="GEC73288.1"/>
    <property type="molecule type" value="Genomic_DNA"/>
</dbReference>
<dbReference type="InterPro" id="IPR001631">
    <property type="entry name" value="TopoI"/>
</dbReference>
<dbReference type="STRING" id="983.SAMN05443543_11623"/>
<dbReference type="SUPFAM" id="SSF55869">
    <property type="entry name" value="DNA topoisomerase I domain"/>
    <property type="match status" value="1"/>
</dbReference>
<dbReference type="PRINTS" id="PR00416">
    <property type="entry name" value="EUTPISMRASEI"/>
</dbReference>
<proteinExistence type="inferred from homology"/>
<comment type="catalytic activity">
    <reaction evidence="1">
        <text>ATP-independent breakage of single-stranded DNA, followed by passage and rejoining.</text>
        <dbReference type="EC" id="5.6.2.1"/>
    </reaction>
</comment>
<dbReference type="InterPro" id="IPR011010">
    <property type="entry name" value="DNA_brk_join_enz"/>
</dbReference>
<evidence type="ECO:0000256" key="1">
    <source>
        <dbReference type="ARBA" id="ARBA00000213"/>
    </source>
</evidence>
<evidence type="ECO:0000256" key="3">
    <source>
        <dbReference type="ARBA" id="ARBA00012891"/>
    </source>
</evidence>